<evidence type="ECO:0000256" key="1">
    <source>
        <dbReference type="SAM" id="MobiDB-lite"/>
    </source>
</evidence>
<accession>A0A1Y1UJ56</accession>
<dbReference type="InParanoid" id="A0A1Y1UJ56"/>
<evidence type="ECO:0000313" key="3">
    <source>
        <dbReference type="Proteomes" id="UP000193218"/>
    </source>
</evidence>
<gene>
    <name evidence="2" type="ORF">BD324DRAFT_428533</name>
</gene>
<keyword evidence="3" id="KW-1185">Reference proteome</keyword>
<organism evidence="2 3">
    <name type="scientific">Kockovaella imperatae</name>
    <dbReference type="NCBI Taxonomy" id="4999"/>
    <lineage>
        <taxon>Eukaryota</taxon>
        <taxon>Fungi</taxon>
        <taxon>Dikarya</taxon>
        <taxon>Basidiomycota</taxon>
        <taxon>Agaricomycotina</taxon>
        <taxon>Tremellomycetes</taxon>
        <taxon>Tremellales</taxon>
        <taxon>Cuniculitremaceae</taxon>
        <taxon>Kockovaella</taxon>
    </lineage>
</organism>
<feature type="region of interest" description="Disordered" evidence="1">
    <location>
        <begin position="110"/>
        <end position="143"/>
    </location>
</feature>
<dbReference type="RefSeq" id="XP_021871183.1">
    <property type="nucleotide sequence ID" value="XM_022012761.1"/>
</dbReference>
<dbReference type="GeneID" id="33554569"/>
<proteinExistence type="predicted"/>
<feature type="compositionally biased region" description="Polar residues" evidence="1">
    <location>
        <begin position="114"/>
        <end position="143"/>
    </location>
</feature>
<feature type="compositionally biased region" description="Basic and acidic residues" evidence="1">
    <location>
        <begin position="239"/>
        <end position="250"/>
    </location>
</feature>
<dbReference type="EMBL" id="NBSH01000006">
    <property type="protein sequence ID" value="ORX37145.1"/>
    <property type="molecule type" value="Genomic_DNA"/>
</dbReference>
<reference evidence="2 3" key="1">
    <citation type="submission" date="2017-03" db="EMBL/GenBank/DDBJ databases">
        <title>Widespread Adenine N6-methylation of Active Genes in Fungi.</title>
        <authorList>
            <consortium name="DOE Joint Genome Institute"/>
            <person name="Mondo S.J."/>
            <person name="Dannebaum R.O."/>
            <person name="Kuo R.C."/>
            <person name="Louie K.B."/>
            <person name="Bewick A.J."/>
            <person name="Labutti K."/>
            <person name="Haridas S."/>
            <person name="Kuo A."/>
            <person name="Salamov A."/>
            <person name="Ahrendt S.R."/>
            <person name="Lau R."/>
            <person name="Bowen B.P."/>
            <person name="Lipzen A."/>
            <person name="Sullivan W."/>
            <person name="Andreopoulos W.B."/>
            <person name="Clum A."/>
            <person name="Lindquist E."/>
            <person name="Daum C."/>
            <person name="Northen T.R."/>
            <person name="Ramamoorthy G."/>
            <person name="Schmitz R.J."/>
            <person name="Gryganskyi A."/>
            <person name="Culley D."/>
            <person name="Magnuson J."/>
            <person name="James T.Y."/>
            <person name="O'Malley M.A."/>
            <person name="Stajich J.E."/>
            <person name="Spatafora J.W."/>
            <person name="Visel A."/>
            <person name="Grigoriev I.V."/>
        </authorList>
    </citation>
    <scope>NUCLEOTIDE SEQUENCE [LARGE SCALE GENOMIC DNA]</scope>
    <source>
        <strain evidence="2 3">NRRL Y-17943</strain>
    </source>
</reference>
<sequence>MWEPKFNMLSSHPDNMASTTSYPIARTVNLEGQDSQASTDSRRLIWRSQGLATNAPGTYIPDDSGPRYVPEIQAYSGAFFPLPSQGGAQENPFIKPGEYASALRPEPSLGRTLLASSNTGSRSQASTVPSSNDSPGSPVPSFNTGRVLVQMETPGRQAASAPEHIGIPSRVASIPPPYITPVVGDHDLHDDYKFDNLERQPSNGSTLLSRTRWNSAANGPRSACVEPSSPGGSSTWQKMSREGAKPESVRQFKASEVSKSSRLAKQKVWASDRI</sequence>
<dbReference type="AlphaFoldDB" id="A0A1Y1UJ56"/>
<comment type="caution">
    <text evidence="2">The sequence shown here is derived from an EMBL/GenBank/DDBJ whole genome shotgun (WGS) entry which is preliminary data.</text>
</comment>
<feature type="region of interest" description="Disordered" evidence="1">
    <location>
        <begin position="217"/>
        <end position="257"/>
    </location>
</feature>
<name>A0A1Y1UJ56_9TREE</name>
<dbReference type="Proteomes" id="UP000193218">
    <property type="component" value="Unassembled WGS sequence"/>
</dbReference>
<evidence type="ECO:0000313" key="2">
    <source>
        <dbReference type="EMBL" id="ORX37145.1"/>
    </source>
</evidence>
<protein>
    <submittedName>
        <fullName evidence="2">Uncharacterized protein</fullName>
    </submittedName>
</protein>